<dbReference type="PANTHER" id="PTHR30136">
    <property type="entry name" value="HELIX-TURN-HELIX TRANSCRIPTIONAL REGULATOR, ICLR FAMILY"/>
    <property type="match status" value="1"/>
</dbReference>
<evidence type="ECO:0000256" key="1">
    <source>
        <dbReference type="ARBA" id="ARBA00023015"/>
    </source>
</evidence>
<dbReference type="Gene3D" id="1.10.10.10">
    <property type="entry name" value="Winged helix-like DNA-binding domain superfamily/Winged helix DNA-binding domain"/>
    <property type="match status" value="1"/>
</dbReference>
<evidence type="ECO:0000259" key="5">
    <source>
        <dbReference type="PROSITE" id="PS51078"/>
    </source>
</evidence>
<evidence type="ECO:0000313" key="6">
    <source>
        <dbReference type="EMBL" id="MDQ1024459.1"/>
    </source>
</evidence>
<evidence type="ECO:0000256" key="3">
    <source>
        <dbReference type="ARBA" id="ARBA00023163"/>
    </source>
</evidence>
<dbReference type="SMART" id="SM00346">
    <property type="entry name" value="HTH_ICLR"/>
    <property type="match status" value="1"/>
</dbReference>
<sequence>MPLTHKDVDRNVLLECAERTPVRPVEAMMPAGAREPHFVRSFERGLAVIRAFDADHPELTLSEVARLTGLTRAAARRFLLTLLDLGYVTTDGRMFRLTPRVLELGYSYLSSFTLPEIAEPHLEQLVAQIRESSSLCVLDGDDIVYVARVPTRRIMTATITVGTRFPAHVTSVGRVLLAQLPDEEIDARIVRADLHALTARTIVSAGLLRTELRRVRRQGYAIVDQELEEGLRSVAVPVRDRDGEVVAAVNIPVHASRNSVDSVRRDLLPHLLATVARIEADLGAVRRVRSETR</sequence>
<dbReference type="InterPro" id="IPR005471">
    <property type="entry name" value="Tscrpt_reg_IclR_N"/>
</dbReference>
<feature type="domain" description="IclR-ED" evidence="5">
    <location>
        <begin position="100"/>
        <end position="284"/>
    </location>
</feature>
<dbReference type="Pfam" id="PF01614">
    <property type="entry name" value="IclR_C"/>
    <property type="match status" value="1"/>
</dbReference>
<proteinExistence type="predicted"/>
<dbReference type="Pfam" id="PF09339">
    <property type="entry name" value="HTH_IclR"/>
    <property type="match status" value="1"/>
</dbReference>
<dbReference type="EMBL" id="JAUSZI010000002">
    <property type="protein sequence ID" value="MDQ1024459.1"/>
    <property type="molecule type" value="Genomic_DNA"/>
</dbReference>
<dbReference type="PANTHER" id="PTHR30136:SF34">
    <property type="entry name" value="TRANSCRIPTIONAL REGULATOR"/>
    <property type="match status" value="1"/>
</dbReference>
<evidence type="ECO:0000256" key="2">
    <source>
        <dbReference type="ARBA" id="ARBA00023125"/>
    </source>
</evidence>
<dbReference type="SUPFAM" id="SSF46785">
    <property type="entry name" value="Winged helix' DNA-binding domain"/>
    <property type="match status" value="1"/>
</dbReference>
<keyword evidence="3" id="KW-0804">Transcription</keyword>
<feature type="domain" description="HTH iclR-type" evidence="4">
    <location>
        <begin position="39"/>
        <end position="99"/>
    </location>
</feature>
<organism evidence="6 7">
    <name type="scientific">Streptomyces umbrinus</name>
    <dbReference type="NCBI Taxonomy" id="67370"/>
    <lineage>
        <taxon>Bacteria</taxon>
        <taxon>Bacillati</taxon>
        <taxon>Actinomycetota</taxon>
        <taxon>Actinomycetes</taxon>
        <taxon>Kitasatosporales</taxon>
        <taxon>Streptomycetaceae</taxon>
        <taxon>Streptomyces</taxon>
        <taxon>Streptomyces phaeochromogenes group</taxon>
    </lineage>
</organism>
<evidence type="ECO:0000259" key="4">
    <source>
        <dbReference type="PROSITE" id="PS51077"/>
    </source>
</evidence>
<dbReference type="NCBIfam" id="TIGR02431">
    <property type="entry name" value="pcaR_pcaU"/>
    <property type="match status" value="1"/>
</dbReference>
<keyword evidence="1" id="KW-0805">Transcription regulation</keyword>
<dbReference type="Proteomes" id="UP001230328">
    <property type="component" value="Unassembled WGS sequence"/>
</dbReference>
<name>A0ABU0SPJ8_9ACTN</name>
<comment type="caution">
    <text evidence="6">The sequence shown here is derived from an EMBL/GenBank/DDBJ whole genome shotgun (WGS) entry which is preliminary data.</text>
</comment>
<reference evidence="6 7" key="1">
    <citation type="submission" date="2023-07" db="EMBL/GenBank/DDBJ databases">
        <title>Comparative genomics of wheat-associated soil bacteria to identify genetic determinants of phenazine resistance.</title>
        <authorList>
            <person name="Mouncey N."/>
        </authorList>
    </citation>
    <scope>NUCLEOTIDE SEQUENCE [LARGE SCALE GENOMIC DNA]</scope>
    <source>
        <strain evidence="6 7">V2I4</strain>
    </source>
</reference>
<dbReference type="PROSITE" id="PS51078">
    <property type="entry name" value="ICLR_ED"/>
    <property type="match status" value="1"/>
</dbReference>
<keyword evidence="7" id="KW-1185">Reference proteome</keyword>
<dbReference type="InterPro" id="IPR014757">
    <property type="entry name" value="Tscrpt_reg_IclR_C"/>
</dbReference>
<dbReference type="InterPro" id="IPR012794">
    <property type="entry name" value="PcaR_PcaU"/>
</dbReference>
<accession>A0ABU0SPJ8</accession>
<dbReference type="InterPro" id="IPR029016">
    <property type="entry name" value="GAF-like_dom_sf"/>
</dbReference>
<protein>
    <submittedName>
        <fullName evidence="6">IclR family pca regulon transcriptional regulator</fullName>
    </submittedName>
</protein>
<dbReference type="Gene3D" id="3.30.450.40">
    <property type="match status" value="1"/>
</dbReference>
<dbReference type="InterPro" id="IPR050707">
    <property type="entry name" value="HTH_MetabolicPath_Reg"/>
</dbReference>
<dbReference type="InterPro" id="IPR036390">
    <property type="entry name" value="WH_DNA-bd_sf"/>
</dbReference>
<dbReference type="InterPro" id="IPR036388">
    <property type="entry name" value="WH-like_DNA-bd_sf"/>
</dbReference>
<dbReference type="SUPFAM" id="SSF55781">
    <property type="entry name" value="GAF domain-like"/>
    <property type="match status" value="1"/>
</dbReference>
<keyword evidence="2" id="KW-0238">DNA-binding</keyword>
<dbReference type="PROSITE" id="PS51077">
    <property type="entry name" value="HTH_ICLR"/>
    <property type="match status" value="1"/>
</dbReference>
<gene>
    <name evidence="6" type="ORF">QF035_002041</name>
</gene>
<evidence type="ECO:0000313" key="7">
    <source>
        <dbReference type="Proteomes" id="UP001230328"/>
    </source>
</evidence>